<feature type="compositionally biased region" description="Basic and acidic residues" evidence="2">
    <location>
        <begin position="365"/>
        <end position="388"/>
    </location>
</feature>
<evidence type="ECO:0000256" key="2">
    <source>
        <dbReference type="SAM" id="MobiDB-lite"/>
    </source>
</evidence>
<gene>
    <name evidence="3" type="ORF">MNB_SV-6-1404</name>
</gene>
<organism evidence="3">
    <name type="scientific">hydrothermal vent metagenome</name>
    <dbReference type="NCBI Taxonomy" id="652676"/>
    <lineage>
        <taxon>unclassified sequences</taxon>
        <taxon>metagenomes</taxon>
        <taxon>ecological metagenomes</taxon>
    </lineage>
</organism>
<feature type="region of interest" description="Disordered" evidence="2">
    <location>
        <begin position="364"/>
        <end position="388"/>
    </location>
</feature>
<dbReference type="AlphaFoldDB" id="A0A1W1B9F7"/>
<feature type="coiled-coil region" evidence="1">
    <location>
        <begin position="202"/>
        <end position="229"/>
    </location>
</feature>
<protein>
    <submittedName>
        <fullName evidence="3">Tellurite resistance protein</fullName>
    </submittedName>
</protein>
<dbReference type="Pfam" id="PF05816">
    <property type="entry name" value="TelA"/>
    <property type="match status" value="1"/>
</dbReference>
<dbReference type="InterPro" id="IPR008863">
    <property type="entry name" value="Toxic_anion-R_TelA"/>
</dbReference>
<sequence>MDTKTREIIETATQESDTLDQAIEILPEEKLDVAKAVHELDVSDRTSVIHFGAKAQEKLDEISNKMIEGVQNKDLGKAGESLNKIVAAIRGFDLDELDPNRKLSWWQKLTGGTDPMVEFIQGYESVRDQIDMTTNELERHKSQLMKDIVSLDKLYDANLEYFRNLELYIKAGEEKLKLMEEREIPEYEEKAQGKDMMAIQNLKEIRDFRDDLERRVQDLRLSRQVAMQSLPSIRLVQENDKALVNKITSTIVNTVPLWRNQLAQTVTIFRSHDAAQAIKGAADLSNELLERNAEGLREANQEVRKQMERGVFDIESIKKANDTLIATLNDSLEIAQEGKKARSEAVVELQKTEQKLKDALMSIKAKTDGLPEKSDNSTDIKQIEDKEI</sequence>
<evidence type="ECO:0000256" key="1">
    <source>
        <dbReference type="SAM" id="Coils"/>
    </source>
</evidence>
<proteinExistence type="predicted"/>
<name>A0A1W1B9F7_9ZZZZ</name>
<keyword evidence="1" id="KW-0175">Coiled coil</keyword>
<dbReference type="PANTHER" id="PTHR38432">
    <property type="entry name" value="TELA-LIKE PROTEIN SAOUHSC_01408"/>
    <property type="match status" value="1"/>
</dbReference>
<reference evidence="3" key="1">
    <citation type="submission" date="2016-10" db="EMBL/GenBank/DDBJ databases">
        <authorList>
            <person name="de Groot N.N."/>
        </authorList>
    </citation>
    <scope>NUCLEOTIDE SEQUENCE</scope>
</reference>
<accession>A0A1W1B9F7</accession>
<dbReference type="PIRSF" id="PIRSF026508">
    <property type="entry name" value="TelA"/>
    <property type="match status" value="1"/>
</dbReference>
<evidence type="ECO:0000313" key="3">
    <source>
        <dbReference type="EMBL" id="SFV50221.1"/>
    </source>
</evidence>
<dbReference type="EMBL" id="FPHC01000008">
    <property type="protein sequence ID" value="SFV50221.1"/>
    <property type="molecule type" value="Genomic_DNA"/>
</dbReference>
<dbReference type="PANTHER" id="PTHR38432:SF1">
    <property type="entry name" value="TELA-LIKE PROTEIN SAOUHSC_01408"/>
    <property type="match status" value="1"/>
</dbReference>